<evidence type="ECO:0000313" key="2">
    <source>
        <dbReference type="Proteomes" id="UP000013167"/>
    </source>
</evidence>
<reference evidence="1 2" key="1">
    <citation type="journal article" date="2013" name="ISME J.">
        <title>A metabolic model for members of the genus Tetrasphaera involved in enhanced biological phosphorus removal.</title>
        <authorList>
            <person name="Kristiansen R."/>
            <person name="Nguyen H.T.T."/>
            <person name="Saunders A.M."/>
            <person name="Nielsen J.L."/>
            <person name="Wimmer R."/>
            <person name="Le V.Q."/>
            <person name="McIlroy S.J."/>
            <person name="Petrovski S."/>
            <person name="Seviour R.J."/>
            <person name="Calteau A."/>
            <person name="Nielsen K.L."/>
            <person name="Nielsen P.H."/>
        </authorList>
    </citation>
    <scope>NUCLEOTIDE SEQUENCE [LARGE SCALE GENOMIC DNA]</scope>
    <source>
        <strain evidence="1 2">Lp2</strain>
    </source>
</reference>
<sequence>MAGWVAQLQTLAREVCRAPGFTTGGTDEPRPSWWREADWSSHAAYVMIGRLRCGDVPK</sequence>
<dbReference type="Proteomes" id="UP000013167">
    <property type="component" value="Unassembled WGS sequence"/>
</dbReference>
<protein>
    <submittedName>
        <fullName evidence="1">Uncharacterized protein</fullName>
    </submittedName>
</protein>
<comment type="caution">
    <text evidence="1">The sequence shown here is derived from an EMBL/GenBank/DDBJ whole genome shotgun (WGS) entry which is preliminary data.</text>
</comment>
<dbReference type="HOGENOM" id="CLU_2977757_0_0_11"/>
<proteinExistence type="predicted"/>
<evidence type="ECO:0000313" key="1">
    <source>
        <dbReference type="EMBL" id="CCH68856.1"/>
    </source>
</evidence>
<dbReference type="AlphaFoldDB" id="N0DZK9"/>
<gene>
    <name evidence="1" type="ORF">BN10_1200009</name>
</gene>
<dbReference type="EMBL" id="CAIZ01000025">
    <property type="protein sequence ID" value="CCH68856.1"/>
    <property type="molecule type" value="Genomic_DNA"/>
</dbReference>
<name>N0DZK9_9MICO</name>
<accession>N0DZK9</accession>
<keyword evidence="2" id="KW-1185">Reference proteome</keyword>
<organism evidence="1 2">
    <name type="scientific">Phycicoccus elongatus Lp2</name>
    <dbReference type="NCBI Taxonomy" id="1193181"/>
    <lineage>
        <taxon>Bacteria</taxon>
        <taxon>Bacillati</taxon>
        <taxon>Actinomycetota</taxon>
        <taxon>Actinomycetes</taxon>
        <taxon>Micrococcales</taxon>
        <taxon>Intrasporangiaceae</taxon>
        <taxon>Phycicoccus</taxon>
    </lineage>
</organism>